<name>A0ABX7HB80_9STAP</name>
<evidence type="ECO:0000256" key="2">
    <source>
        <dbReference type="ARBA" id="ARBA00022801"/>
    </source>
</evidence>
<accession>A0ABX7HB80</accession>
<evidence type="ECO:0000313" key="4">
    <source>
        <dbReference type="Proteomes" id="UP000627155"/>
    </source>
</evidence>
<dbReference type="SFLD" id="SFLDG01129">
    <property type="entry name" value="C1.5:_HAD__Beta-PGM__Phosphata"/>
    <property type="match status" value="1"/>
</dbReference>
<keyword evidence="4" id="KW-1185">Reference proteome</keyword>
<dbReference type="Proteomes" id="UP000627155">
    <property type="component" value="Chromosome"/>
</dbReference>
<reference evidence="3 4" key="1">
    <citation type="submission" date="2021-02" db="EMBL/GenBank/DDBJ databases">
        <title>FDA dAtabase for Regulatory Grade micrObial Sequences (FDA-ARGOS): Supporting development and validation of Infectious Disease Dx tests.</title>
        <authorList>
            <person name="Sproer C."/>
            <person name="Gronow S."/>
            <person name="Severitt S."/>
            <person name="Schroder I."/>
            <person name="Tallon L."/>
            <person name="Sadzewicz L."/>
            <person name="Zhao X."/>
            <person name="Boylan J."/>
            <person name="Ott S."/>
            <person name="Bowen H."/>
            <person name="Vavikolanu K."/>
            <person name="Mehta A."/>
            <person name="Aluvathingal J."/>
            <person name="Nadendla S."/>
            <person name="Lowell S."/>
            <person name="Myers T."/>
            <person name="Yan Y."/>
            <person name="Sichtig H."/>
        </authorList>
    </citation>
    <scope>NUCLEOTIDE SEQUENCE [LARGE SCALE GENOMIC DNA]</scope>
    <source>
        <strain evidence="3 4">FDAARGOS_1207</strain>
    </source>
</reference>
<dbReference type="SUPFAM" id="SSF56784">
    <property type="entry name" value="HAD-like"/>
    <property type="match status" value="1"/>
</dbReference>
<dbReference type="Pfam" id="PF00702">
    <property type="entry name" value="Hydrolase"/>
    <property type="match status" value="1"/>
</dbReference>
<evidence type="ECO:0000256" key="1">
    <source>
        <dbReference type="ARBA" id="ARBA00008106"/>
    </source>
</evidence>
<dbReference type="NCBIfam" id="TIGR01428">
    <property type="entry name" value="HAD_type_II"/>
    <property type="match status" value="1"/>
</dbReference>
<dbReference type="SFLD" id="SFLDS00003">
    <property type="entry name" value="Haloacid_Dehalogenase"/>
    <property type="match status" value="1"/>
</dbReference>
<dbReference type="InterPro" id="IPR023214">
    <property type="entry name" value="HAD_sf"/>
</dbReference>
<keyword evidence="2" id="KW-0378">Hydrolase</keyword>
<dbReference type="CDD" id="cd02588">
    <property type="entry name" value="HAD_L2-DEX"/>
    <property type="match status" value="1"/>
</dbReference>
<dbReference type="NCBIfam" id="TIGR01549">
    <property type="entry name" value="HAD-SF-IA-v1"/>
    <property type="match status" value="1"/>
</dbReference>
<dbReference type="SFLD" id="SFLDG01135">
    <property type="entry name" value="C1.5.6:_HAD__Beta-PGM__Phospha"/>
    <property type="match status" value="1"/>
</dbReference>
<protein>
    <submittedName>
        <fullName evidence="3">Haloacid dehalogenase type II</fullName>
    </submittedName>
</protein>
<dbReference type="RefSeq" id="WP_103322602.1">
    <property type="nucleotide sequence ID" value="NZ_CBCPHH010000014.1"/>
</dbReference>
<dbReference type="NCBIfam" id="TIGR01493">
    <property type="entry name" value="HAD-SF-IA-v2"/>
    <property type="match status" value="1"/>
</dbReference>
<organism evidence="3 4">
    <name type="scientific">Mammaliicoccus vitulinus</name>
    <dbReference type="NCBI Taxonomy" id="71237"/>
    <lineage>
        <taxon>Bacteria</taxon>
        <taxon>Bacillati</taxon>
        <taxon>Bacillota</taxon>
        <taxon>Bacilli</taxon>
        <taxon>Bacillales</taxon>
        <taxon>Staphylococcaceae</taxon>
        <taxon>Mammaliicoccus</taxon>
    </lineage>
</organism>
<dbReference type="InterPro" id="IPR006328">
    <property type="entry name" value="2-HAD"/>
</dbReference>
<dbReference type="Gene3D" id="1.10.150.240">
    <property type="entry name" value="Putative phosphatase, domain 2"/>
    <property type="match status" value="1"/>
</dbReference>
<gene>
    <name evidence="3" type="ORF">I6J37_06930</name>
</gene>
<sequence length="218" mass="25731">MIKTLVFDLYGTLFDINSVQGKCEKLFPGNGEKIAKAWRHKLIEYTHVRQLVDQYKPFSKVIKDALEYVLDRNEFDYSLKDIHECMEAYDRLTVFPEVSQTLNEMTRVDKVIFSNGNREMIEKVLAHSNIENSFKYILSLEEFAMYKPNSNAYMLLEEKVECEKNEVLFVSSNKWDIVGAQKFGFQTAWINRNFSEFEYIEVEPDYEFQSIYGVKDLL</sequence>
<dbReference type="InterPro" id="IPR051540">
    <property type="entry name" value="S-2-haloacid_dehalogenase"/>
</dbReference>
<dbReference type="Gene3D" id="3.40.50.1000">
    <property type="entry name" value="HAD superfamily/HAD-like"/>
    <property type="match status" value="1"/>
</dbReference>
<dbReference type="PANTHER" id="PTHR43316">
    <property type="entry name" value="HYDROLASE, HALOACID DELAHOGENASE-RELATED"/>
    <property type="match status" value="1"/>
</dbReference>
<comment type="similarity">
    <text evidence="1">Belongs to the HAD-like hydrolase superfamily. S-2-haloalkanoic acid dehalogenase family.</text>
</comment>
<dbReference type="PANTHER" id="PTHR43316:SF3">
    <property type="entry name" value="HALOACID DEHALOGENASE, TYPE II (AFU_ORTHOLOGUE AFUA_2G07750)-RELATED"/>
    <property type="match status" value="1"/>
</dbReference>
<dbReference type="InterPro" id="IPR036412">
    <property type="entry name" value="HAD-like_sf"/>
</dbReference>
<proteinExistence type="inferred from homology"/>
<dbReference type="InterPro" id="IPR006439">
    <property type="entry name" value="HAD-SF_hydro_IA"/>
</dbReference>
<dbReference type="PRINTS" id="PR00413">
    <property type="entry name" value="HADHALOGNASE"/>
</dbReference>
<dbReference type="SFLD" id="SFLDF00045">
    <property type="entry name" value="2-haloacid_dehalogenase"/>
    <property type="match status" value="1"/>
</dbReference>
<dbReference type="EMBL" id="CP069486">
    <property type="protein sequence ID" value="QRO83954.1"/>
    <property type="molecule type" value="Genomic_DNA"/>
</dbReference>
<dbReference type="InterPro" id="IPR023198">
    <property type="entry name" value="PGP-like_dom2"/>
</dbReference>
<evidence type="ECO:0000313" key="3">
    <source>
        <dbReference type="EMBL" id="QRO83954.1"/>
    </source>
</evidence>